<dbReference type="EMBL" id="JAOWRF010000375">
    <property type="protein sequence ID" value="MCV3217041.1"/>
    <property type="molecule type" value="Genomic_DNA"/>
</dbReference>
<protein>
    <recommendedName>
        <fullName evidence="10">Peptidyl-prolyl cis-trans isomerase</fullName>
        <ecNumber evidence="10">5.2.1.8</ecNumber>
    </recommendedName>
</protein>
<comment type="similarity">
    <text evidence="3 10">Belongs to the FKBP-type PPIase family.</text>
</comment>
<evidence type="ECO:0000256" key="4">
    <source>
        <dbReference type="ARBA" id="ARBA00022490"/>
    </source>
</evidence>
<dbReference type="InterPro" id="IPR046357">
    <property type="entry name" value="PPIase_dom_sf"/>
</dbReference>
<dbReference type="Gene3D" id="3.10.50.40">
    <property type="match status" value="1"/>
</dbReference>
<evidence type="ECO:0000256" key="7">
    <source>
        <dbReference type="ARBA" id="ARBA00023235"/>
    </source>
</evidence>
<dbReference type="EC" id="5.2.1.8" evidence="10"/>
<dbReference type="PANTHER" id="PTHR47861:SF3">
    <property type="entry name" value="FKBP-TYPE PEPTIDYL-PROLYL CIS-TRANS ISOMERASE SLYD"/>
    <property type="match status" value="1"/>
</dbReference>
<comment type="caution">
    <text evidence="12">The sequence shown here is derived from an EMBL/GenBank/DDBJ whole genome shotgun (WGS) entry which is preliminary data.</text>
</comment>
<reference evidence="12 13" key="1">
    <citation type="submission" date="2022-10" db="EMBL/GenBank/DDBJ databases">
        <title>Identification of biosynthetic pathway for the production of the potent trypsin inhibitor radiosumin.</title>
        <authorList>
            <person name="Fewer D.P."/>
            <person name="Delbaje E."/>
            <person name="Ouyang X."/>
            <person name="Agostino P.D."/>
            <person name="Wahlsten M."/>
            <person name="Jokela J."/>
            <person name="Permi P."/>
            <person name="Haapaniemi E."/>
            <person name="Koistinen H."/>
        </authorList>
    </citation>
    <scope>NUCLEOTIDE SEQUENCE [LARGE SCALE GENOMIC DNA]</scope>
    <source>
        <strain evidence="12 13">NIES-515</strain>
    </source>
</reference>
<dbReference type="SUPFAM" id="SSF54534">
    <property type="entry name" value="FKBP-like"/>
    <property type="match status" value="1"/>
</dbReference>
<evidence type="ECO:0000259" key="11">
    <source>
        <dbReference type="PROSITE" id="PS50059"/>
    </source>
</evidence>
<evidence type="ECO:0000256" key="2">
    <source>
        <dbReference type="ARBA" id="ARBA00004496"/>
    </source>
</evidence>
<dbReference type="PANTHER" id="PTHR47861">
    <property type="entry name" value="FKBP-TYPE PEPTIDYL-PROLYL CIS-TRANS ISOMERASE SLYD"/>
    <property type="match status" value="1"/>
</dbReference>
<keyword evidence="5 9" id="KW-0697">Rotamase</keyword>
<evidence type="ECO:0000256" key="10">
    <source>
        <dbReference type="RuleBase" id="RU003915"/>
    </source>
</evidence>
<evidence type="ECO:0000313" key="12">
    <source>
        <dbReference type="EMBL" id="MCV3217041.1"/>
    </source>
</evidence>
<dbReference type="Pfam" id="PF00254">
    <property type="entry name" value="FKBP_C"/>
    <property type="match status" value="1"/>
</dbReference>
<sequence length="178" mass="19966">MDVELNHRLPDIRWLKWYLIYTSMLSLVKNLRRKLMAQAKNGDTVMVHYTGKLTDGTVFDSSTERDPLQFTIGAGEIIPGFEQAVLGMNTGESKTTKIPVDEAYGSHRPEMVVEVERDQMPPEMEPEVGQQMQIQQPSGQIIPVTITNISDSKVTLDANHPLAGEDLIFDIELVDITP</sequence>
<dbReference type="GO" id="GO:0016853">
    <property type="term" value="F:isomerase activity"/>
    <property type="evidence" value="ECO:0007669"/>
    <property type="project" value="UniProtKB-KW"/>
</dbReference>
<keyword evidence="7 9" id="KW-0413">Isomerase</keyword>
<comment type="function">
    <text evidence="8">Also involved in hydrogenase metallocenter assembly, probably by participating in the nickel insertion step. This function in hydrogenase biosynthesis requires chaperone activity and the presence of the metal-binding domain, but not PPIase activity.</text>
</comment>
<evidence type="ECO:0000313" key="13">
    <source>
        <dbReference type="Proteomes" id="UP001526143"/>
    </source>
</evidence>
<comment type="catalytic activity">
    <reaction evidence="1 9 10">
        <text>[protein]-peptidylproline (omega=180) = [protein]-peptidylproline (omega=0)</text>
        <dbReference type="Rhea" id="RHEA:16237"/>
        <dbReference type="Rhea" id="RHEA-COMP:10747"/>
        <dbReference type="Rhea" id="RHEA-COMP:10748"/>
        <dbReference type="ChEBI" id="CHEBI:83833"/>
        <dbReference type="ChEBI" id="CHEBI:83834"/>
        <dbReference type="EC" id="5.2.1.8"/>
    </reaction>
</comment>
<organism evidence="12 13">
    <name type="scientific">Plectonema radiosum NIES-515</name>
    <dbReference type="NCBI Taxonomy" id="2986073"/>
    <lineage>
        <taxon>Bacteria</taxon>
        <taxon>Bacillati</taxon>
        <taxon>Cyanobacteriota</taxon>
        <taxon>Cyanophyceae</taxon>
        <taxon>Oscillatoriophycideae</taxon>
        <taxon>Oscillatoriales</taxon>
        <taxon>Microcoleaceae</taxon>
        <taxon>Plectonema</taxon>
    </lineage>
</organism>
<keyword evidence="6" id="KW-0143">Chaperone</keyword>
<keyword evidence="4" id="KW-0963">Cytoplasm</keyword>
<comment type="subcellular location">
    <subcellularLocation>
        <location evidence="2">Cytoplasm</location>
    </subcellularLocation>
</comment>
<accession>A0ABT3B6N7</accession>
<keyword evidence="13" id="KW-1185">Reference proteome</keyword>
<gene>
    <name evidence="12" type="ORF">OGM63_26635</name>
</gene>
<dbReference type="PROSITE" id="PS50059">
    <property type="entry name" value="FKBP_PPIASE"/>
    <property type="match status" value="1"/>
</dbReference>
<evidence type="ECO:0000256" key="6">
    <source>
        <dbReference type="ARBA" id="ARBA00023186"/>
    </source>
</evidence>
<feature type="domain" description="PPIase FKBP-type" evidence="11">
    <location>
        <begin position="42"/>
        <end position="122"/>
    </location>
</feature>
<dbReference type="InterPro" id="IPR001179">
    <property type="entry name" value="PPIase_FKBP_dom"/>
</dbReference>
<proteinExistence type="inferred from homology"/>
<dbReference type="RefSeq" id="WP_263748733.1">
    <property type="nucleotide sequence ID" value="NZ_JAOWRF010000375.1"/>
</dbReference>
<evidence type="ECO:0000256" key="1">
    <source>
        <dbReference type="ARBA" id="ARBA00000971"/>
    </source>
</evidence>
<evidence type="ECO:0000256" key="9">
    <source>
        <dbReference type="PROSITE-ProRule" id="PRU00277"/>
    </source>
</evidence>
<dbReference type="Proteomes" id="UP001526143">
    <property type="component" value="Unassembled WGS sequence"/>
</dbReference>
<evidence type="ECO:0000256" key="5">
    <source>
        <dbReference type="ARBA" id="ARBA00023110"/>
    </source>
</evidence>
<evidence type="ECO:0000256" key="3">
    <source>
        <dbReference type="ARBA" id="ARBA00006577"/>
    </source>
</evidence>
<name>A0ABT3B6N7_9CYAN</name>
<evidence type="ECO:0000256" key="8">
    <source>
        <dbReference type="ARBA" id="ARBA00037071"/>
    </source>
</evidence>